<dbReference type="InterPro" id="IPR006575">
    <property type="entry name" value="RWD_dom"/>
</dbReference>
<dbReference type="InterPro" id="IPR040213">
    <property type="entry name" value="GIR2-like"/>
</dbReference>
<evidence type="ECO:0000313" key="4">
    <source>
        <dbReference type="Proteomes" id="UP000319663"/>
    </source>
</evidence>
<evidence type="ECO:0000256" key="1">
    <source>
        <dbReference type="SAM" id="MobiDB-lite"/>
    </source>
</evidence>
<sequence length="237" mass="27084">MGREEQIEEREVLESIFPEEITDVSDTSYRISIVLDPPEHDVEEAATAEPPTLILQVSYPEEYPDAAPDLDIFTPPNAPKHPRLDIQEDRSRLLEALQPAIEENIGMAMVFTLVSTLKDSAELLMSERANAVQAEKEMQAAKAEEEENRRFRGTPVNKETFVEWLQKFKKEMDELEQKEREEKEAEDKKLKKPSVKDEKKLTGKQLWERGLAGKADYDEFDEDAVPTAAVEKIKLAV</sequence>
<dbReference type="PROSITE" id="PS50908">
    <property type="entry name" value="RWD"/>
    <property type="match status" value="1"/>
</dbReference>
<dbReference type="STRING" id="5098.A0A507QIX1"/>
<evidence type="ECO:0000259" key="2">
    <source>
        <dbReference type="PROSITE" id="PS50908"/>
    </source>
</evidence>
<proteinExistence type="predicted"/>
<feature type="compositionally biased region" description="Basic and acidic residues" evidence="1">
    <location>
        <begin position="176"/>
        <end position="201"/>
    </location>
</feature>
<dbReference type="FunFam" id="3.10.110.10:FF:000075">
    <property type="entry name" value="RWD domain-containing protein (Gir2)"/>
    <property type="match status" value="1"/>
</dbReference>
<comment type="caution">
    <text evidence="3">The sequence shown here is derived from an EMBL/GenBank/DDBJ whole genome shotgun (WGS) entry which is preliminary data.</text>
</comment>
<feature type="domain" description="RWD" evidence="2">
    <location>
        <begin position="8"/>
        <end position="124"/>
    </location>
</feature>
<gene>
    <name evidence="3" type="ORF">MPDQ_003415</name>
</gene>
<protein>
    <recommendedName>
        <fullName evidence="2">RWD domain-containing protein</fullName>
    </recommendedName>
</protein>
<dbReference type="AlphaFoldDB" id="A0A507QIX1"/>
<dbReference type="Proteomes" id="UP000319663">
    <property type="component" value="Unassembled WGS sequence"/>
</dbReference>
<dbReference type="CDD" id="cd23823">
    <property type="entry name" value="RWD_GCN2"/>
    <property type="match status" value="1"/>
</dbReference>
<dbReference type="Gene3D" id="3.10.110.10">
    <property type="entry name" value="Ubiquitin Conjugating Enzyme"/>
    <property type="match status" value="1"/>
</dbReference>
<feature type="region of interest" description="Disordered" evidence="1">
    <location>
        <begin position="176"/>
        <end position="203"/>
    </location>
</feature>
<dbReference type="EMBL" id="VIFY01000216">
    <property type="protein sequence ID" value="TQB68446.1"/>
    <property type="molecule type" value="Genomic_DNA"/>
</dbReference>
<reference evidence="3 4" key="1">
    <citation type="submission" date="2019-06" db="EMBL/GenBank/DDBJ databases">
        <title>Wine fermentation using esterase from Monascus purpureus.</title>
        <authorList>
            <person name="Geng C."/>
            <person name="Zhang Y."/>
        </authorList>
    </citation>
    <scope>NUCLEOTIDE SEQUENCE [LARGE SCALE GENOMIC DNA]</scope>
    <source>
        <strain evidence="3">HQ1</strain>
    </source>
</reference>
<keyword evidence="4" id="KW-1185">Reference proteome</keyword>
<accession>A0A507QIX1</accession>
<dbReference type="Pfam" id="PF05773">
    <property type="entry name" value="RWD"/>
    <property type="match status" value="1"/>
</dbReference>
<dbReference type="SUPFAM" id="SSF54495">
    <property type="entry name" value="UBC-like"/>
    <property type="match status" value="1"/>
</dbReference>
<dbReference type="OrthoDB" id="277175at2759"/>
<dbReference type="SMART" id="SM00591">
    <property type="entry name" value="RWD"/>
    <property type="match status" value="1"/>
</dbReference>
<dbReference type="InterPro" id="IPR016135">
    <property type="entry name" value="UBQ-conjugating_enzyme/RWD"/>
</dbReference>
<name>A0A507QIX1_MONPU</name>
<dbReference type="PANTHER" id="PTHR12292">
    <property type="entry name" value="RWD DOMAIN-CONTAINING PROTEIN"/>
    <property type="match status" value="1"/>
</dbReference>
<evidence type="ECO:0000313" key="3">
    <source>
        <dbReference type="EMBL" id="TQB68446.1"/>
    </source>
</evidence>
<organism evidence="3 4">
    <name type="scientific">Monascus purpureus</name>
    <name type="common">Red mold</name>
    <name type="synonym">Monascus anka</name>
    <dbReference type="NCBI Taxonomy" id="5098"/>
    <lineage>
        <taxon>Eukaryota</taxon>
        <taxon>Fungi</taxon>
        <taxon>Dikarya</taxon>
        <taxon>Ascomycota</taxon>
        <taxon>Pezizomycotina</taxon>
        <taxon>Eurotiomycetes</taxon>
        <taxon>Eurotiomycetidae</taxon>
        <taxon>Eurotiales</taxon>
        <taxon>Aspergillaceae</taxon>
        <taxon>Monascus</taxon>
    </lineage>
</organism>